<reference evidence="3" key="1">
    <citation type="submission" date="2023-08" db="EMBL/GenBank/DDBJ databases">
        <title>Black Yeasts Isolated from many extreme environments.</title>
        <authorList>
            <person name="Coleine C."/>
            <person name="Stajich J.E."/>
            <person name="Selbmann L."/>
        </authorList>
    </citation>
    <scope>NUCLEOTIDE SEQUENCE</scope>
    <source>
        <strain evidence="3">CCFEE 5810</strain>
    </source>
</reference>
<dbReference type="Pfam" id="PF01464">
    <property type="entry name" value="SLT"/>
    <property type="match status" value="1"/>
</dbReference>
<organism evidence="3 4">
    <name type="scientific">Elasticomyces elasticus</name>
    <dbReference type="NCBI Taxonomy" id="574655"/>
    <lineage>
        <taxon>Eukaryota</taxon>
        <taxon>Fungi</taxon>
        <taxon>Dikarya</taxon>
        <taxon>Ascomycota</taxon>
        <taxon>Pezizomycotina</taxon>
        <taxon>Dothideomycetes</taxon>
        <taxon>Dothideomycetidae</taxon>
        <taxon>Mycosphaerellales</taxon>
        <taxon>Teratosphaeriaceae</taxon>
        <taxon>Elasticomyces</taxon>
    </lineage>
</organism>
<feature type="domain" description="Transglycosylase SLT" evidence="2">
    <location>
        <begin position="217"/>
        <end position="318"/>
    </location>
</feature>
<keyword evidence="1" id="KW-1133">Transmembrane helix</keyword>
<keyword evidence="1" id="KW-0812">Transmembrane</keyword>
<evidence type="ECO:0000259" key="2">
    <source>
        <dbReference type="Pfam" id="PF01464"/>
    </source>
</evidence>
<dbReference type="Gene3D" id="1.10.530.10">
    <property type="match status" value="1"/>
</dbReference>
<sequence>MTTKPGRYYSGSSNYSPLVGNTAAFYSNNELEQYDDHARKAYGVPTAAGEHPLNTYSQDRQGDLTYDNLTSLKGPLPQRPRKSGWSRRRKCVVFGGVALLLVIIIAVVAGVVVSLQHKGTSKPFSFTLSNAQVTNDTSFALGGATRNSPTNINDGIGTGTDAYTYYQGVAANFPDAPKWVSFTDLWTANQESFKKSCKQNKHGPNNSDKMIQEIYDAIQNRSSASLVDHRFILAIILQESGGCPRAGTTTSSGGVTNPGLMQSHDGHEYNAAHSADSILAMIQDGTQGTANGDGLVQNMNMYGSPYSAARGYNSGYIPTSGNLSEAAGATACYVSDVANRLTGWVWAENKCTGGSG</sequence>
<dbReference type="InterPro" id="IPR023346">
    <property type="entry name" value="Lysozyme-like_dom_sf"/>
</dbReference>
<dbReference type="SUPFAM" id="SSF53955">
    <property type="entry name" value="Lysozyme-like"/>
    <property type="match status" value="1"/>
</dbReference>
<protein>
    <recommendedName>
        <fullName evidence="2">Transglycosylase SLT domain-containing protein</fullName>
    </recommendedName>
</protein>
<keyword evidence="1" id="KW-0472">Membrane</keyword>
<name>A0AAN7VYS8_9PEZI</name>
<dbReference type="EMBL" id="JAVRQU010000017">
    <property type="protein sequence ID" value="KAK5693461.1"/>
    <property type="molecule type" value="Genomic_DNA"/>
</dbReference>
<evidence type="ECO:0000313" key="3">
    <source>
        <dbReference type="EMBL" id="KAK5693461.1"/>
    </source>
</evidence>
<evidence type="ECO:0000313" key="4">
    <source>
        <dbReference type="Proteomes" id="UP001310594"/>
    </source>
</evidence>
<dbReference type="AlphaFoldDB" id="A0AAN7VYS8"/>
<evidence type="ECO:0000256" key="1">
    <source>
        <dbReference type="SAM" id="Phobius"/>
    </source>
</evidence>
<feature type="transmembrane region" description="Helical" evidence="1">
    <location>
        <begin position="91"/>
        <end position="115"/>
    </location>
</feature>
<dbReference type="Proteomes" id="UP001310594">
    <property type="component" value="Unassembled WGS sequence"/>
</dbReference>
<accession>A0AAN7VYS8</accession>
<gene>
    <name evidence="3" type="ORF">LTR97_010030</name>
</gene>
<dbReference type="InterPro" id="IPR008258">
    <property type="entry name" value="Transglycosylase_SLT_dom_1"/>
</dbReference>
<proteinExistence type="predicted"/>
<comment type="caution">
    <text evidence="3">The sequence shown here is derived from an EMBL/GenBank/DDBJ whole genome shotgun (WGS) entry which is preliminary data.</text>
</comment>